<reference evidence="3" key="1">
    <citation type="submission" date="2020-05" db="EMBL/GenBank/DDBJ databases">
        <authorList>
            <person name="Chiriac C."/>
            <person name="Salcher M."/>
            <person name="Ghai R."/>
            <person name="Kavagutti S V."/>
        </authorList>
    </citation>
    <scope>NUCLEOTIDE SEQUENCE</scope>
</reference>
<name>A0A6J7G935_9ZZZZ</name>
<dbReference type="InterPro" id="IPR040612">
    <property type="entry name" value="ArsA_HSP20-like"/>
</dbReference>
<dbReference type="Pfam" id="PF17886">
    <property type="entry name" value="ArsA_HSP20"/>
    <property type="match status" value="1"/>
</dbReference>
<proteinExistence type="inferred from homology"/>
<dbReference type="InterPro" id="IPR008978">
    <property type="entry name" value="HSP20-like_chaperone"/>
</dbReference>
<dbReference type="AlphaFoldDB" id="A0A6J7G935"/>
<dbReference type="Gene3D" id="3.40.50.300">
    <property type="entry name" value="P-loop containing nucleotide triphosphate hydrolases"/>
    <property type="match status" value="1"/>
</dbReference>
<evidence type="ECO:0000313" key="3">
    <source>
        <dbReference type="EMBL" id="CAB4903314.1"/>
    </source>
</evidence>
<organism evidence="3">
    <name type="scientific">freshwater metagenome</name>
    <dbReference type="NCBI Taxonomy" id="449393"/>
    <lineage>
        <taxon>unclassified sequences</taxon>
        <taxon>metagenomes</taxon>
        <taxon>ecological metagenomes</taxon>
    </lineage>
</organism>
<comment type="similarity">
    <text evidence="1">Belongs to the arsA ATPase family.</text>
</comment>
<dbReference type="Gene3D" id="2.60.40.790">
    <property type="match status" value="1"/>
</dbReference>
<accession>A0A6J7G935</accession>
<evidence type="ECO:0000256" key="1">
    <source>
        <dbReference type="ARBA" id="ARBA00011040"/>
    </source>
</evidence>
<sequence length="380" mass="37794">MRTLLVTGPGGAGSSTVAAATALAAARAGHRTRLLTTAAPVVAGLVDEVAVQVVAPGPAVEAAWAGHADQLAALVPALGLPPASSVVPLPGAGEVALLVELGRVAAAGDTDVLVLDAGPVDRATALLGLPAALRWWSAQLAPPRLRVLAAVRSAAGRGRPGVLEAALAALTATEALVDRMPDVEVHLVLPPDPRALPALRGTAAGVGLLGRPVAAATLARVLPGGAGEWAAARAAAQDQVRAALHGTGFPVGELAEAPRPPADVDALTALGVGLPDPPAAPAGPSSRREGTGWVLDVPLPGAGRGEVELTRWGDELVVGVAGVRRSLPLDSLLRRCAVTSASVRDPGTPAAALAVRFVADPAQWPADLLAAEDVRAGASR</sequence>
<evidence type="ECO:0000259" key="2">
    <source>
        <dbReference type="Pfam" id="PF17886"/>
    </source>
</evidence>
<dbReference type="SUPFAM" id="SSF52540">
    <property type="entry name" value="P-loop containing nucleoside triphosphate hydrolases"/>
    <property type="match status" value="1"/>
</dbReference>
<gene>
    <name evidence="3" type="ORF">UFOPK3609_00400</name>
</gene>
<dbReference type="EMBL" id="CAFBMQ010000036">
    <property type="protein sequence ID" value="CAB4903314.1"/>
    <property type="molecule type" value="Genomic_DNA"/>
</dbReference>
<protein>
    <submittedName>
        <fullName evidence="3">Unannotated protein</fullName>
    </submittedName>
</protein>
<feature type="domain" description="ArsA HSP20-like" evidence="2">
    <location>
        <begin position="291"/>
        <end position="345"/>
    </location>
</feature>
<dbReference type="InterPro" id="IPR027417">
    <property type="entry name" value="P-loop_NTPase"/>
</dbReference>